<comment type="caution">
    <text evidence="2">The sequence shown here is derived from an EMBL/GenBank/DDBJ whole genome shotgun (WGS) entry which is preliminary data.</text>
</comment>
<organism evidence="2 3">
    <name type="scientific">Bionectria ochroleuca</name>
    <name type="common">Gliocladium roseum</name>
    <dbReference type="NCBI Taxonomy" id="29856"/>
    <lineage>
        <taxon>Eukaryota</taxon>
        <taxon>Fungi</taxon>
        <taxon>Dikarya</taxon>
        <taxon>Ascomycota</taxon>
        <taxon>Pezizomycotina</taxon>
        <taxon>Sordariomycetes</taxon>
        <taxon>Hypocreomycetidae</taxon>
        <taxon>Hypocreales</taxon>
        <taxon>Bionectriaceae</taxon>
        <taxon>Clonostachys</taxon>
    </lineage>
</organism>
<proteinExistence type="predicted"/>
<keyword evidence="3" id="KW-1185">Reference proteome</keyword>
<dbReference type="Proteomes" id="UP000766486">
    <property type="component" value="Unassembled WGS sequence"/>
</dbReference>
<evidence type="ECO:0000313" key="2">
    <source>
        <dbReference type="EMBL" id="VUC36559.1"/>
    </source>
</evidence>
<dbReference type="InterPro" id="IPR036047">
    <property type="entry name" value="F-box-like_dom_sf"/>
</dbReference>
<accession>A0ABY6UYP8</accession>
<evidence type="ECO:0000313" key="3">
    <source>
        <dbReference type="Proteomes" id="UP000766486"/>
    </source>
</evidence>
<gene>
    <name evidence="2" type="ORF">CLO192961_LOCUS447310</name>
</gene>
<dbReference type="CDD" id="cd09917">
    <property type="entry name" value="F-box_SF"/>
    <property type="match status" value="1"/>
</dbReference>
<dbReference type="EMBL" id="CABFNS010000930">
    <property type="protein sequence ID" value="VUC36559.1"/>
    <property type="molecule type" value="Genomic_DNA"/>
</dbReference>
<feature type="domain" description="F-box" evidence="1">
    <location>
        <begin position="59"/>
        <end position="111"/>
    </location>
</feature>
<protein>
    <recommendedName>
        <fullName evidence="1">F-box domain-containing protein</fullName>
    </recommendedName>
</protein>
<dbReference type="InterPro" id="IPR001810">
    <property type="entry name" value="F-box_dom"/>
</dbReference>
<dbReference type="SUPFAM" id="SSF81383">
    <property type="entry name" value="F-box domain"/>
    <property type="match status" value="1"/>
</dbReference>
<reference evidence="2 3" key="1">
    <citation type="submission" date="2019-06" db="EMBL/GenBank/DDBJ databases">
        <authorList>
            <person name="Broberg M."/>
        </authorList>
    </citation>
    <scope>NUCLEOTIDE SEQUENCE [LARGE SCALE GENOMIC DNA]</scope>
</reference>
<evidence type="ECO:0000259" key="1">
    <source>
        <dbReference type="PROSITE" id="PS50181"/>
    </source>
</evidence>
<dbReference type="PROSITE" id="PS50181">
    <property type="entry name" value="FBOX"/>
    <property type="match status" value="1"/>
</dbReference>
<sequence length="495" mass="57833">MEFLKKKFDKLFQRNVENKETHRRREVRQWREETDAVLSDLEKEFDPLIARGVFNLRYSSKLYKLPDEIWLVVIGYVSPSKESFFMLHQVCRRFRNLMEGPEFRDHHFTSQHNCRRNSCDGRGPFCSGWRPPLLSRWLQDKVADLLHIDTLCNPCSKQVPYHRQWSNKCKFHQEGTRGGCHSGIDNSQKLRLWRSSCVGTRGHVRVCEHKTIKWDEVEKHLVEIRKVIANNRAIQERDVVIQRCNDPSHQTSGCSEAIGPVATLALDRSGAYTVNLYWSPHSGTGAFPSYQSGKFKASEMRAKFRQCRREGAGFIVPEMAPDQLPEMTCFPFGQCTCLTYGSDEETQMVLYGSQRDSICRDMDNDANHKPLCGSDGLHLSRVHGYECRSQVEITRCPKSERHRTDTSPCIVTKYRRCIEGRFSRWEKYPKVSHAWLHAMDRASYHWGSKEVMAMETCNTPGCRNSYPMSVYGCYERRYGVFWATVKPHYFNYMYY</sequence>
<name>A0ABY6UYP8_BIOOC</name>